<dbReference type="RefSeq" id="WP_397086508.1">
    <property type="nucleotide sequence ID" value="NZ_JBITGY010000008.1"/>
</dbReference>
<accession>A0ABW7Z0N5</accession>
<dbReference type="InterPro" id="IPR009061">
    <property type="entry name" value="DNA-bd_dom_put_sf"/>
</dbReference>
<comment type="caution">
    <text evidence="2">The sequence shown here is derived from an EMBL/GenBank/DDBJ whole genome shotgun (WGS) entry which is preliminary data.</text>
</comment>
<dbReference type="InterPro" id="IPR041657">
    <property type="entry name" value="HTH_17"/>
</dbReference>
<dbReference type="Proteomes" id="UP001612741">
    <property type="component" value="Unassembled WGS sequence"/>
</dbReference>
<gene>
    <name evidence="2" type="ORF">ACIBG2_30445</name>
</gene>
<sequence length="127" mass="13924">MDYTVSQVADLLDLHVKTVRGYVRDGRLKAVKVGKTYRISRADLEAFTGAPLASRPRQDRYVEVSTIVQVDAVSRPDLDRLSSALTGSASGLRMEMSYNEERASLKIIILGSPGRTADALRVVEALT</sequence>
<name>A0ABW7Z0N5_9ACTN</name>
<dbReference type="InterPro" id="IPR010093">
    <property type="entry name" value="SinI_DNA-bd"/>
</dbReference>
<dbReference type="SUPFAM" id="SSF46955">
    <property type="entry name" value="Putative DNA-binding domain"/>
    <property type="match status" value="1"/>
</dbReference>
<keyword evidence="3" id="KW-1185">Reference proteome</keyword>
<reference evidence="2 3" key="1">
    <citation type="submission" date="2024-10" db="EMBL/GenBank/DDBJ databases">
        <title>The Natural Products Discovery Center: Release of the First 8490 Sequenced Strains for Exploring Actinobacteria Biosynthetic Diversity.</title>
        <authorList>
            <person name="Kalkreuter E."/>
            <person name="Kautsar S.A."/>
            <person name="Yang D."/>
            <person name="Bader C.D."/>
            <person name="Teijaro C.N."/>
            <person name="Fluegel L."/>
            <person name="Davis C.M."/>
            <person name="Simpson J.R."/>
            <person name="Lauterbach L."/>
            <person name="Steele A.D."/>
            <person name="Gui C."/>
            <person name="Meng S."/>
            <person name="Li G."/>
            <person name="Viehrig K."/>
            <person name="Ye F."/>
            <person name="Su P."/>
            <person name="Kiefer A.F."/>
            <person name="Nichols A."/>
            <person name="Cepeda A.J."/>
            <person name="Yan W."/>
            <person name="Fan B."/>
            <person name="Jiang Y."/>
            <person name="Adhikari A."/>
            <person name="Zheng C.-J."/>
            <person name="Schuster L."/>
            <person name="Cowan T.M."/>
            <person name="Smanski M.J."/>
            <person name="Chevrette M.G."/>
            <person name="De Carvalho L.P.S."/>
            <person name="Shen B."/>
        </authorList>
    </citation>
    <scope>NUCLEOTIDE SEQUENCE [LARGE SCALE GENOMIC DNA]</scope>
    <source>
        <strain evidence="2 3">NPDC050545</strain>
    </source>
</reference>
<proteinExistence type="predicted"/>
<feature type="domain" description="Helix-turn-helix" evidence="1">
    <location>
        <begin position="3"/>
        <end position="47"/>
    </location>
</feature>
<evidence type="ECO:0000313" key="2">
    <source>
        <dbReference type="EMBL" id="MFI6501735.1"/>
    </source>
</evidence>
<protein>
    <submittedName>
        <fullName evidence="2">Helix-turn-helix domain-containing protein</fullName>
    </submittedName>
</protein>
<dbReference type="Pfam" id="PF12728">
    <property type="entry name" value="HTH_17"/>
    <property type="match status" value="1"/>
</dbReference>
<evidence type="ECO:0000313" key="3">
    <source>
        <dbReference type="Proteomes" id="UP001612741"/>
    </source>
</evidence>
<evidence type="ECO:0000259" key="1">
    <source>
        <dbReference type="Pfam" id="PF12728"/>
    </source>
</evidence>
<dbReference type="NCBIfam" id="TIGR01764">
    <property type="entry name" value="excise"/>
    <property type="match status" value="1"/>
</dbReference>
<dbReference type="EMBL" id="JBITGY010000008">
    <property type="protein sequence ID" value="MFI6501735.1"/>
    <property type="molecule type" value="Genomic_DNA"/>
</dbReference>
<organism evidence="2 3">
    <name type="scientific">Nonomuraea typhae</name>
    <dbReference type="NCBI Taxonomy" id="2603600"/>
    <lineage>
        <taxon>Bacteria</taxon>
        <taxon>Bacillati</taxon>
        <taxon>Actinomycetota</taxon>
        <taxon>Actinomycetes</taxon>
        <taxon>Streptosporangiales</taxon>
        <taxon>Streptosporangiaceae</taxon>
        <taxon>Nonomuraea</taxon>
    </lineage>
</organism>